<dbReference type="PANTHER" id="PTHR46579:SF1">
    <property type="entry name" value="F5_8 TYPE C DOMAIN-CONTAINING PROTEIN"/>
    <property type="match status" value="1"/>
</dbReference>
<keyword evidence="2" id="KW-1185">Reference proteome</keyword>
<organism evidence="1 2">
    <name type="scientific">Trichogramma kaykai</name>
    <dbReference type="NCBI Taxonomy" id="54128"/>
    <lineage>
        <taxon>Eukaryota</taxon>
        <taxon>Metazoa</taxon>
        <taxon>Ecdysozoa</taxon>
        <taxon>Arthropoda</taxon>
        <taxon>Hexapoda</taxon>
        <taxon>Insecta</taxon>
        <taxon>Pterygota</taxon>
        <taxon>Neoptera</taxon>
        <taxon>Endopterygota</taxon>
        <taxon>Hymenoptera</taxon>
        <taxon>Apocrita</taxon>
        <taxon>Proctotrupomorpha</taxon>
        <taxon>Chalcidoidea</taxon>
        <taxon>Trichogrammatidae</taxon>
        <taxon>Trichogramma</taxon>
    </lineage>
</organism>
<name>A0ABD2X0R7_9HYME</name>
<accession>A0ABD2X0R7</accession>
<dbReference type="EMBL" id="JBJJXI010000059">
    <property type="protein sequence ID" value="KAL3398964.1"/>
    <property type="molecule type" value="Genomic_DNA"/>
</dbReference>
<gene>
    <name evidence="1" type="ORF">TKK_008051</name>
</gene>
<evidence type="ECO:0000313" key="1">
    <source>
        <dbReference type="EMBL" id="KAL3398964.1"/>
    </source>
</evidence>
<reference evidence="1 2" key="1">
    <citation type="journal article" date="2024" name="bioRxiv">
        <title>A reference genome for Trichogramma kaykai: A tiny desert-dwelling parasitoid wasp with competing sex-ratio distorters.</title>
        <authorList>
            <person name="Culotta J."/>
            <person name="Lindsey A.R."/>
        </authorList>
    </citation>
    <scope>NUCLEOTIDE SEQUENCE [LARGE SCALE GENOMIC DNA]</scope>
    <source>
        <strain evidence="1 2">KSX58</strain>
    </source>
</reference>
<protein>
    <recommendedName>
        <fullName evidence="3">Transposase domain-containing protein</fullName>
    </recommendedName>
</protein>
<evidence type="ECO:0000313" key="2">
    <source>
        <dbReference type="Proteomes" id="UP001627154"/>
    </source>
</evidence>
<evidence type="ECO:0008006" key="3">
    <source>
        <dbReference type="Google" id="ProtNLM"/>
    </source>
</evidence>
<dbReference type="Proteomes" id="UP001627154">
    <property type="component" value="Unassembled WGS sequence"/>
</dbReference>
<dbReference type="AlphaFoldDB" id="A0ABD2X0R7"/>
<comment type="caution">
    <text evidence="1">The sequence shown here is derived from an EMBL/GenBank/DDBJ whole genome shotgun (WGS) entry which is preliminary data.</text>
</comment>
<proteinExistence type="predicted"/>
<dbReference type="PANTHER" id="PTHR46579">
    <property type="entry name" value="F5/8 TYPE C DOMAIN-CONTAINING PROTEIN-RELATED"/>
    <property type="match status" value="1"/>
</dbReference>
<sequence>MPRYFGYVESKDSKVPRTTRYNENNNHIQRNEMMNIHENSTDDTDVEMQNESSMHQSANISSEVSIGSSYLFCSRDDNEVHNSNDTQNTYPLFNTELRSVYAEEKIDFSSLNSTHFYGLEEFGDDNFQDKWMQDICHEFYSDGESDSEEEDSFFDCSSVFDRPASEDDSISHLEKLLKNDDMDDTIKADVVVSKSEILAAVLQYSLTYNLAQSAIADLLKMLNCFLGNISLPDTRYLINKLFNDTSIMNYHGVCPTCEKYLGLFQWSDKFIYCDTCEVKINFKESTYNSYFVILNVDKEIVNLIQENKNYYLNIVKLRQEKQLGVNEISDFYDGVMYEKLTETLSSQDEEFSNFDYVTTVMNSDGSPIFESSNYSIWPIQFIINELPYDVRTAHPIVCGLWFGKGKPNMNIFLKPFVDYMNRLANDGVSCIIDNVERQIKIYTQCCCVDSAARPQMQGFIQYNGYFGCGWCLHPGVYVASKKKGCVKYPWLEEEIPERNMLQTVDWMEQSLYSKKPIFGVKRPSCLINMKHLDIINGFVPDSMHCLNLGIAAQFFNYWFKEKNKPYSLTHEEIEKIDEVLIKIKVPNQICRLARSINDLTNWKSREWENWLLYYSLPILLMFPRLREYAQHWMLLVHASYLLLQKNITHSEIETAENLLIDFVQNIENIYPKAAMTYNVHQLLHLVSSVANWGPLWAHSGYTFENGNGQLVKKIQAAKGVIPQICRALSMAQSNLVLKKHIFSKPYSGVSDYITYLQKKTSKLTYKFLNARYFGRNYKVATKWIQELNISNESRIYRKMVKDRCLFNSSKTNRQRSDNSYAITHDGTFIQMLDFIVDPINRLEFTLVRMINIENIYPNREASIKKITEISENIFAIKTADIAKVCVFISIDKNISYVGPVPNLYYY</sequence>